<accession>A0A399EWX2</accession>
<gene>
    <name evidence="2" type="ORF">Mrose_01618</name>
</gene>
<evidence type="ECO:0000313" key="2">
    <source>
        <dbReference type="EMBL" id="RIH86771.1"/>
    </source>
</evidence>
<reference evidence="2 3" key="1">
    <citation type="submission" date="2018-08" db="EMBL/GenBank/DDBJ databases">
        <title>Meiothermus roseus NBRC 110900 genome sequencing project.</title>
        <authorList>
            <person name="Da Costa M.S."/>
            <person name="Albuquerque L."/>
            <person name="Raposo P."/>
            <person name="Froufe H.J.C."/>
            <person name="Barroso C.S."/>
            <person name="Egas C."/>
        </authorList>
    </citation>
    <scope>NUCLEOTIDE SEQUENCE [LARGE SCALE GENOMIC DNA]</scope>
    <source>
        <strain evidence="2 3">NBRC 110900</strain>
    </source>
</reference>
<comment type="caution">
    <text evidence="2">The sequence shown here is derived from an EMBL/GenBank/DDBJ whole genome shotgun (WGS) entry which is preliminary data.</text>
</comment>
<protein>
    <submittedName>
        <fullName evidence="2">Uncharacterized protein</fullName>
    </submittedName>
</protein>
<organism evidence="2 3">
    <name type="scientific">Calidithermus roseus</name>
    <dbReference type="NCBI Taxonomy" id="1644118"/>
    <lineage>
        <taxon>Bacteria</taxon>
        <taxon>Thermotogati</taxon>
        <taxon>Deinococcota</taxon>
        <taxon>Deinococci</taxon>
        <taxon>Thermales</taxon>
        <taxon>Thermaceae</taxon>
        <taxon>Calidithermus</taxon>
    </lineage>
</organism>
<name>A0A399EWX2_9DEIN</name>
<proteinExistence type="predicted"/>
<evidence type="ECO:0000256" key="1">
    <source>
        <dbReference type="SAM" id="MobiDB-lite"/>
    </source>
</evidence>
<keyword evidence="3" id="KW-1185">Reference proteome</keyword>
<evidence type="ECO:0000313" key="3">
    <source>
        <dbReference type="Proteomes" id="UP000265341"/>
    </source>
</evidence>
<sequence>MRQLVLVSLLIAGIGLAQPLTIRHDAGEATIPRKPEWVLKQTRVPLFHYEFDLQEPQGGASTAPARTWVGEMGKGVKP</sequence>
<dbReference type="AlphaFoldDB" id="A0A399EWX2"/>
<dbReference type="Proteomes" id="UP000265341">
    <property type="component" value="Unassembled WGS sequence"/>
</dbReference>
<dbReference type="EMBL" id="QWLA01000026">
    <property type="protein sequence ID" value="RIH86771.1"/>
    <property type="molecule type" value="Genomic_DNA"/>
</dbReference>
<feature type="region of interest" description="Disordered" evidence="1">
    <location>
        <begin position="57"/>
        <end position="78"/>
    </location>
</feature>